<keyword evidence="2" id="KW-0645">Protease</keyword>
<dbReference type="InterPro" id="IPR002933">
    <property type="entry name" value="Peptidase_M20"/>
</dbReference>
<dbReference type="Pfam" id="PF01546">
    <property type="entry name" value="Peptidase_M20"/>
    <property type="match status" value="1"/>
</dbReference>
<evidence type="ECO:0000256" key="2">
    <source>
        <dbReference type="ARBA" id="ARBA00022670"/>
    </source>
</evidence>
<comment type="similarity">
    <text evidence="1">Belongs to the peptidase M20A family.</text>
</comment>
<dbReference type="InterPro" id="IPR047177">
    <property type="entry name" value="Pept_M20A"/>
</dbReference>
<evidence type="ECO:0000256" key="4">
    <source>
        <dbReference type="ARBA" id="ARBA00022801"/>
    </source>
</evidence>
<proteinExistence type="inferred from homology"/>
<protein>
    <recommendedName>
        <fullName evidence="7">Peptidase M20 dimerisation domain-containing protein</fullName>
    </recommendedName>
</protein>
<comment type="caution">
    <text evidence="6">The sequence shown here is derived from an EMBL/GenBank/DDBJ whole genome shotgun (WGS) entry which is preliminary data.</text>
</comment>
<dbReference type="GO" id="GO:0046872">
    <property type="term" value="F:metal ion binding"/>
    <property type="evidence" value="ECO:0007669"/>
    <property type="project" value="UniProtKB-KW"/>
</dbReference>
<dbReference type="PANTHER" id="PTHR45962:SF1">
    <property type="entry name" value="N-FATTY-ACYL-AMINO ACID SYNTHASE_HYDROLASE PM20D1"/>
    <property type="match status" value="1"/>
</dbReference>
<dbReference type="AlphaFoldDB" id="A0A645DQI2"/>
<sequence>MEPSKISGYTTYGFKAVEKMVSKFYPTAATVPFIVTGGTDCQYFDGICGTCMRFRPIYDCHIKSNAHTTDEKCSVDAYVHCIKAFVWLIENVQEQ</sequence>
<dbReference type="PANTHER" id="PTHR45962">
    <property type="entry name" value="N-FATTY-ACYL-AMINO ACID SYNTHASE/HYDROLASE PM20D1"/>
    <property type="match status" value="1"/>
</dbReference>
<dbReference type="GO" id="GO:0006508">
    <property type="term" value="P:proteolysis"/>
    <property type="evidence" value="ECO:0007669"/>
    <property type="project" value="UniProtKB-KW"/>
</dbReference>
<evidence type="ECO:0000256" key="1">
    <source>
        <dbReference type="ARBA" id="ARBA00006247"/>
    </source>
</evidence>
<dbReference type="EMBL" id="VSSQ01038625">
    <property type="protein sequence ID" value="MPM91587.1"/>
    <property type="molecule type" value="Genomic_DNA"/>
</dbReference>
<evidence type="ECO:0000313" key="6">
    <source>
        <dbReference type="EMBL" id="MPM91587.1"/>
    </source>
</evidence>
<keyword evidence="5" id="KW-0862">Zinc</keyword>
<evidence type="ECO:0008006" key="7">
    <source>
        <dbReference type="Google" id="ProtNLM"/>
    </source>
</evidence>
<keyword evidence="3" id="KW-0479">Metal-binding</keyword>
<dbReference type="Gene3D" id="1.10.150.900">
    <property type="match status" value="1"/>
</dbReference>
<accession>A0A645DQI2</accession>
<reference evidence="6" key="1">
    <citation type="submission" date="2019-08" db="EMBL/GenBank/DDBJ databases">
        <authorList>
            <person name="Kucharzyk K."/>
            <person name="Murdoch R.W."/>
            <person name="Higgins S."/>
            <person name="Loffler F."/>
        </authorList>
    </citation>
    <scope>NUCLEOTIDE SEQUENCE</scope>
</reference>
<gene>
    <name evidence="6" type="ORF">SDC9_138718</name>
</gene>
<evidence type="ECO:0000256" key="3">
    <source>
        <dbReference type="ARBA" id="ARBA00022723"/>
    </source>
</evidence>
<dbReference type="SUPFAM" id="SSF53187">
    <property type="entry name" value="Zn-dependent exopeptidases"/>
    <property type="match status" value="1"/>
</dbReference>
<organism evidence="6">
    <name type="scientific">bioreactor metagenome</name>
    <dbReference type="NCBI Taxonomy" id="1076179"/>
    <lineage>
        <taxon>unclassified sequences</taxon>
        <taxon>metagenomes</taxon>
        <taxon>ecological metagenomes</taxon>
    </lineage>
</organism>
<name>A0A645DQI2_9ZZZZ</name>
<keyword evidence="4" id="KW-0378">Hydrolase</keyword>
<dbReference type="GO" id="GO:0008233">
    <property type="term" value="F:peptidase activity"/>
    <property type="evidence" value="ECO:0007669"/>
    <property type="project" value="UniProtKB-KW"/>
</dbReference>
<evidence type="ECO:0000256" key="5">
    <source>
        <dbReference type="ARBA" id="ARBA00022833"/>
    </source>
</evidence>